<sequence>MDPNNNHFNTQNFSNYPYNYENPNNYPNPNQFYNQRPQNIHQNVPNFGFSPNFNQSSSVPNFHPYYGSMMRYPSQTPPFNGYMPMGNENFPSVDANQYPEFSTQITPGGMAVADEVTPEDSTPKSKRSKEPAWNTQQNLVLISAWIKYGTSSVVGRNQRGETYWGKIAEYCNEYCSFDSPRDLVACRNRFNYMSKIINKWIGAYESAKRMQGSGWSEDDVLTKAQELFAGGKNIQFTLNEEWHALRDQPRYGSQMGGNVGSGSSGSKRSHEDSVGSSARPMGREAAKKKGKMKSKGETLEKVEKEWVQFKELKEQEIEQLKELNLVKQQKNKLLQEKTQAKKMKMYLKLRDEEHLDDRKKELLEKLERELFEN</sequence>
<reference evidence="4" key="3">
    <citation type="submission" date="2015-04" db="UniProtKB">
        <authorList>
            <consortium name="EnsemblPlants"/>
        </authorList>
    </citation>
    <scope>IDENTIFICATION</scope>
    <source>
        <strain evidence="4">cv. Jemalong A17</strain>
    </source>
</reference>
<proteinExistence type="predicted"/>
<dbReference type="PANTHER" id="PTHR45023:SF13">
    <property type="entry name" value="PUTATIVE-RELATED"/>
    <property type="match status" value="1"/>
</dbReference>
<organism evidence="3 5">
    <name type="scientific">Medicago truncatula</name>
    <name type="common">Barrel medic</name>
    <name type="synonym">Medicago tribuloides</name>
    <dbReference type="NCBI Taxonomy" id="3880"/>
    <lineage>
        <taxon>Eukaryota</taxon>
        <taxon>Viridiplantae</taxon>
        <taxon>Streptophyta</taxon>
        <taxon>Embryophyta</taxon>
        <taxon>Tracheophyta</taxon>
        <taxon>Spermatophyta</taxon>
        <taxon>Magnoliopsida</taxon>
        <taxon>eudicotyledons</taxon>
        <taxon>Gunneridae</taxon>
        <taxon>Pentapetalae</taxon>
        <taxon>rosids</taxon>
        <taxon>fabids</taxon>
        <taxon>Fabales</taxon>
        <taxon>Fabaceae</taxon>
        <taxon>Papilionoideae</taxon>
        <taxon>50 kb inversion clade</taxon>
        <taxon>NPAAA clade</taxon>
        <taxon>Hologalegina</taxon>
        <taxon>IRL clade</taxon>
        <taxon>Trifolieae</taxon>
        <taxon>Medicago</taxon>
    </lineage>
</organism>
<name>A0A072U9G0_MEDTR</name>
<evidence type="ECO:0008006" key="6">
    <source>
        <dbReference type="Google" id="ProtNLM"/>
    </source>
</evidence>
<feature type="region of interest" description="Disordered" evidence="2">
    <location>
        <begin position="249"/>
        <end position="296"/>
    </location>
</feature>
<feature type="coiled-coil region" evidence="1">
    <location>
        <begin position="310"/>
        <end position="369"/>
    </location>
</feature>
<reference evidence="3 5" key="2">
    <citation type="journal article" date="2014" name="BMC Genomics">
        <title>An improved genome release (version Mt4.0) for the model legume Medicago truncatula.</title>
        <authorList>
            <person name="Tang H."/>
            <person name="Krishnakumar V."/>
            <person name="Bidwell S."/>
            <person name="Rosen B."/>
            <person name="Chan A."/>
            <person name="Zhou S."/>
            <person name="Gentzbittel L."/>
            <person name="Childs K.L."/>
            <person name="Yandell M."/>
            <person name="Gundlach H."/>
            <person name="Mayer K.F."/>
            <person name="Schwartz D.C."/>
            <person name="Town C.D."/>
        </authorList>
    </citation>
    <scope>GENOME REANNOTATION</scope>
    <source>
        <strain evidence="3">A17</strain>
        <strain evidence="4 5">cv. Jemalong A17</strain>
    </source>
</reference>
<evidence type="ECO:0000313" key="3">
    <source>
        <dbReference type="EMBL" id="KEH26292.1"/>
    </source>
</evidence>
<dbReference type="Proteomes" id="UP000002051">
    <property type="component" value="Chromosome 6"/>
</dbReference>
<dbReference type="EnsemblPlants" id="KEH26292">
    <property type="protein sequence ID" value="KEH26292"/>
    <property type="gene ID" value="MTR_6g051405"/>
</dbReference>
<evidence type="ECO:0000313" key="4">
    <source>
        <dbReference type="EnsemblPlants" id="KEH26292"/>
    </source>
</evidence>
<reference evidence="3 5" key="1">
    <citation type="journal article" date="2011" name="Nature">
        <title>The Medicago genome provides insight into the evolution of rhizobial symbioses.</title>
        <authorList>
            <person name="Young N.D."/>
            <person name="Debelle F."/>
            <person name="Oldroyd G.E."/>
            <person name="Geurts R."/>
            <person name="Cannon S.B."/>
            <person name="Udvardi M.K."/>
            <person name="Benedito V.A."/>
            <person name="Mayer K.F."/>
            <person name="Gouzy J."/>
            <person name="Schoof H."/>
            <person name="Van de Peer Y."/>
            <person name="Proost S."/>
            <person name="Cook D.R."/>
            <person name="Meyers B.C."/>
            <person name="Spannagl M."/>
            <person name="Cheung F."/>
            <person name="De Mita S."/>
            <person name="Krishnakumar V."/>
            <person name="Gundlach H."/>
            <person name="Zhou S."/>
            <person name="Mudge J."/>
            <person name="Bharti A.K."/>
            <person name="Murray J.D."/>
            <person name="Naoumkina M.A."/>
            <person name="Rosen B."/>
            <person name="Silverstein K.A."/>
            <person name="Tang H."/>
            <person name="Rombauts S."/>
            <person name="Zhao P.X."/>
            <person name="Zhou P."/>
            <person name="Barbe V."/>
            <person name="Bardou P."/>
            <person name="Bechner M."/>
            <person name="Bellec A."/>
            <person name="Berger A."/>
            <person name="Berges H."/>
            <person name="Bidwell S."/>
            <person name="Bisseling T."/>
            <person name="Choisne N."/>
            <person name="Couloux A."/>
            <person name="Denny R."/>
            <person name="Deshpande S."/>
            <person name="Dai X."/>
            <person name="Doyle J.J."/>
            <person name="Dudez A.M."/>
            <person name="Farmer A.D."/>
            <person name="Fouteau S."/>
            <person name="Franken C."/>
            <person name="Gibelin C."/>
            <person name="Gish J."/>
            <person name="Goldstein S."/>
            <person name="Gonzalez A.J."/>
            <person name="Green P.J."/>
            <person name="Hallab A."/>
            <person name="Hartog M."/>
            <person name="Hua A."/>
            <person name="Humphray S.J."/>
            <person name="Jeong D.H."/>
            <person name="Jing Y."/>
            <person name="Jocker A."/>
            <person name="Kenton S.M."/>
            <person name="Kim D.J."/>
            <person name="Klee K."/>
            <person name="Lai H."/>
            <person name="Lang C."/>
            <person name="Lin S."/>
            <person name="Macmil S.L."/>
            <person name="Magdelenat G."/>
            <person name="Matthews L."/>
            <person name="McCorrison J."/>
            <person name="Monaghan E.L."/>
            <person name="Mun J.H."/>
            <person name="Najar F.Z."/>
            <person name="Nicholson C."/>
            <person name="Noirot C."/>
            <person name="O'Bleness M."/>
            <person name="Paule C.R."/>
            <person name="Poulain J."/>
            <person name="Prion F."/>
            <person name="Qin B."/>
            <person name="Qu C."/>
            <person name="Retzel E.F."/>
            <person name="Riddle C."/>
            <person name="Sallet E."/>
            <person name="Samain S."/>
            <person name="Samson N."/>
            <person name="Sanders I."/>
            <person name="Saurat O."/>
            <person name="Scarpelli C."/>
            <person name="Schiex T."/>
            <person name="Segurens B."/>
            <person name="Severin A.J."/>
            <person name="Sherrier D.J."/>
            <person name="Shi R."/>
            <person name="Sims S."/>
            <person name="Singer S.R."/>
            <person name="Sinharoy S."/>
            <person name="Sterck L."/>
            <person name="Viollet A."/>
            <person name="Wang B.B."/>
            <person name="Wang K."/>
            <person name="Wang M."/>
            <person name="Wang X."/>
            <person name="Warfsmann J."/>
            <person name="Weissenbach J."/>
            <person name="White D.D."/>
            <person name="White J.D."/>
            <person name="Wiley G.B."/>
            <person name="Wincker P."/>
            <person name="Xing Y."/>
            <person name="Yang L."/>
            <person name="Yao Z."/>
            <person name="Ying F."/>
            <person name="Zhai J."/>
            <person name="Zhou L."/>
            <person name="Zuber A."/>
            <person name="Denarie J."/>
            <person name="Dixon R.A."/>
            <person name="May G.D."/>
            <person name="Schwartz D.C."/>
            <person name="Rogers J."/>
            <person name="Quetier F."/>
            <person name="Town C.D."/>
            <person name="Roe B.A."/>
        </authorList>
    </citation>
    <scope>NUCLEOTIDE SEQUENCE [LARGE SCALE GENOMIC DNA]</scope>
    <source>
        <strain evidence="3">A17</strain>
        <strain evidence="4 5">cv. Jemalong A17</strain>
    </source>
</reference>
<evidence type="ECO:0000256" key="1">
    <source>
        <dbReference type="SAM" id="Coils"/>
    </source>
</evidence>
<accession>A0A072U9G0</accession>
<keyword evidence="1" id="KW-0175">Coiled coil</keyword>
<evidence type="ECO:0000256" key="2">
    <source>
        <dbReference type="SAM" id="MobiDB-lite"/>
    </source>
</evidence>
<evidence type="ECO:0000313" key="5">
    <source>
        <dbReference type="Proteomes" id="UP000002051"/>
    </source>
</evidence>
<feature type="compositionally biased region" description="Gly residues" evidence="2">
    <location>
        <begin position="254"/>
        <end position="263"/>
    </location>
</feature>
<dbReference type="PANTHER" id="PTHR45023">
    <property type="match status" value="1"/>
</dbReference>
<protein>
    <recommendedName>
        <fullName evidence="6">No apical meristem-associated C-terminal domain-containing protein</fullName>
    </recommendedName>
</protein>
<keyword evidence="5" id="KW-1185">Reference proteome</keyword>
<dbReference type="EMBL" id="CM001222">
    <property type="protein sequence ID" value="KEH26292.1"/>
    <property type="molecule type" value="Genomic_DNA"/>
</dbReference>
<dbReference type="HOGENOM" id="CLU_060433_0_0_1"/>
<dbReference type="AlphaFoldDB" id="A0A072U9G0"/>
<gene>
    <name evidence="3" type="ordered locus">MTR_6g051405</name>
</gene>